<dbReference type="STRING" id="32264.T1KHM8"/>
<evidence type="ECO:0000256" key="3">
    <source>
        <dbReference type="ARBA" id="ARBA00023006"/>
    </source>
</evidence>
<organism evidence="5 6">
    <name type="scientific">Tetranychus urticae</name>
    <name type="common">Two-spotted spider mite</name>
    <dbReference type="NCBI Taxonomy" id="32264"/>
    <lineage>
        <taxon>Eukaryota</taxon>
        <taxon>Metazoa</taxon>
        <taxon>Ecdysozoa</taxon>
        <taxon>Arthropoda</taxon>
        <taxon>Chelicerata</taxon>
        <taxon>Arachnida</taxon>
        <taxon>Acari</taxon>
        <taxon>Acariformes</taxon>
        <taxon>Trombidiformes</taxon>
        <taxon>Prostigmata</taxon>
        <taxon>Eleutherengona</taxon>
        <taxon>Raphignathae</taxon>
        <taxon>Tetranychoidea</taxon>
        <taxon>Tetranychidae</taxon>
        <taxon>Tetranychus</taxon>
    </lineage>
</organism>
<reference evidence="5" key="2">
    <citation type="submission" date="2015-06" db="UniProtKB">
        <authorList>
            <consortium name="EnsemblMetazoa"/>
        </authorList>
    </citation>
    <scope>IDENTIFICATION</scope>
</reference>
<evidence type="ECO:0000313" key="5">
    <source>
        <dbReference type="EnsemblMetazoa" id="tetur11g04970.1"/>
    </source>
</evidence>
<evidence type="ECO:0000256" key="2">
    <source>
        <dbReference type="ARBA" id="ARBA00022737"/>
    </source>
</evidence>
<dbReference type="InterPro" id="IPR015943">
    <property type="entry name" value="WD40/YVTN_repeat-like_dom_sf"/>
</dbReference>
<dbReference type="EnsemblMetazoa" id="tetur11g04970.1">
    <property type="protein sequence ID" value="tetur11g04970.1"/>
    <property type="gene ID" value="tetur11g04970"/>
</dbReference>
<accession>T1KHM8</accession>
<dbReference type="SUPFAM" id="SSF50978">
    <property type="entry name" value="WD40 repeat-like"/>
    <property type="match status" value="1"/>
</dbReference>
<dbReference type="KEGG" id="tut:107364192"/>
<dbReference type="AlphaFoldDB" id="T1KHM8"/>
<dbReference type="EMBL" id="CAEY01000076">
    <property type="status" value="NOT_ANNOTATED_CDS"/>
    <property type="molecule type" value="Genomic_DNA"/>
</dbReference>
<protein>
    <recommendedName>
        <fullName evidence="7">WD repeat domain phosphoinositide-interacting protein 2</fullName>
    </recommendedName>
</protein>
<dbReference type="SMART" id="SM00320">
    <property type="entry name" value="WD40"/>
    <property type="match status" value="2"/>
</dbReference>
<dbReference type="Proteomes" id="UP000015104">
    <property type="component" value="Unassembled WGS sequence"/>
</dbReference>
<dbReference type="Pfam" id="PF21032">
    <property type="entry name" value="PROPPIN"/>
    <property type="match status" value="1"/>
</dbReference>
<evidence type="ECO:0000256" key="1">
    <source>
        <dbReference type="ARBA" id="ARBA00022574"/>
    </source>
</evidence>
<keyword evidence="1" id="KW-0853">WD repeat</keyword>
<dbReference type="InterPro" id="IPR048720">
    <property type="entry name" value="PROPPIN"/>
</dbReference>
<evidence type="ECO:0000256" key="4">
    <source>
        <dbReference type="ARBA" id="ARBA00025740"/>
    </source>
</evidence>
<name>T1KHM8_TETUR</name>
<dbReference type="Gene3D" id="2.130.10.10">
    <property type="entry name" value="YVTN repeat-like/Quinoprotein amine dehydrogenase"/>
    <property type="match status" value="1"/>
</dbReference>
<gene>
    <name evidence="5" type="primary">107364192</name>
</gene>
<dbReference type="PANTHER" id="PTHR11227">
    <property type="entry name" value="WD-REPEAT PROTEIN INTERACTING WITH PHOSPHOINOSIDES WIPI -RELATED"/>
    <property type="match status" value="1"/>
</dbReference>
<comment type="similarity">
    <text evidence="4">Belongs to the WD repeat PROPPIN family.</text>
</comment>
<dbReference type="GO" id="GO:0005737">
    <property type="term" value="C:cytoplasm"/>
    <property type="evidence" value="ECO:0007669"/>
    <property type="project" value="UniProtKB-ARBA"/>
</dbReference>
<keyword evidence="3" id="KW-0072">Autophagy</keyword>
<proteinExistence type="inferred from homology"/>
<dbReference type="OrthoDB" id="1667587at2759"/>
<evidence type="ECO:0000313" key="6">
    <source>
        <dbReference type="Proteomes" id="UP000015104"/>
    </source>
</evidence>
<dbReference type="InterPro" id="IPR036322">
    <property type="entry name" value="WD40_repeat_dom_sf"/>
</dbReference>
<keyword evidence="6" id="KW-1185">Reference proteome</keyword>
<keyword evidence="2" id="KW-0677">Repeat</keyword>
<dbReference type="HOGENOM" id="CLU_025895_1_1_1"/>
<sequence length="370" mass="41720">MSAVLEDQFIRCFKFDHQEKNLCVGTRNGLRNIKFSNPLELRCQAKLYGVEVYLLELMPGTNVIAYVTDEERNRLCFCNFRGELYVHEPMYYARPIVRVKGSKERVMVVVEDTIFIYNNIENLKLINEISLSGIISETIVDLSEHPVNSYVAYPKFDKVGHFILDDSGAPSNNKNKIIQAHDSPLVAITFDPNGRTVASASEHGILIKVHRAFNGECVYEFKRGVTLNITITSLSFSKDAKFLCANDTTNNLKIYKLDYSASIVNTGSSWFRERFQSLAESILPENASKLLFDENPFARAKLPESSACKSMCTIYRDEKGISHLLVVNTDGLVYTYSMDAANGGQCELLKSFSIAANRYVENAADTWVMV</sequence>
<dbReference type="InterPro" id="IPR001680">
    <property type="entry name" value="WD40_rpt"/>
</dbReference>
<dbReference type="GO" id="GO:0006914">
    <property type="term" value="P:autophagy"/>
    <property type="evidence" value="ECO:0007669"/>
    <property type="project" value="UniProtKB-KW"/>
</dbReference>
<evidence type="ECO:0008006" key="7">
    <source>
        <dbReference type="Google" id="ProtNLM"/>
    </source>
</evidence>
<reference evidence="6" key="1">
    <citation type="submission" date="2011-08" db="EMBL/GenBank/DDBJ databases">
        <authorList>
            <person name="Rombauts S."/>
        </authorList>
    </citation>
    <scope>NUCLEOTIDE SEQUENCE</scope>
    <source>
        <strain evidence="6">London</strain>
    </source>
</reference>
<dbReference type="eggNOG" id="KOG2110">
    <property type="taxonomic scope" value="Eukaryota"/>
</dbReference>